<organism evidence="2">
    <name type="scientific">Myoviridae sp. ctrnx29</name>
    <dbReference type="NCBI Taxonomy" id="2826704"/>
    <lineage>
        <taxon>Viruses</taxon>
        <taxon>Duplodnaviria</taxon>
        <taxon>Heunggongvirae</taxon>
        <taxon>Uroviricota</taxon>
        <taxon>Caudoviricetes</taxon>
    </lineage>
</organism>
<protein>
    <submittedName>
        <fullName evidence="2">Helix-turn-helix domain protein</fullName>
    </submittedName>
</protein>
<sequence>MSRTRIQEIVTLTREGWRPYDAEPDRSVYEKLGCPYFLCRRHKPFWFVRDDVFCCIGCADHCTLKRPAGFPLPLPIRYSGVPPVRPYTLTPQEMLARRNLLNVKQAAYCLNVSERTVYNYIAEGRLVRLRDKPVRIRVDEVRELCKDFDE</sequence>
<dbReference type="Pfam" id="PF12728">
    <property type="entry name" value="HTH_17"/>
    <property type="match status" value="1"/>
</dbReference>
<proteinExistence type="predicted"/>
<name>A0A8S5LXX6_9CAUD</name>
<dbReference type="EMBL" id="BK014766">
    <property type="protein sequence ID" value="DAD74828.1"/>
    <property type="molecule type" value="Genomic_DNA"/>
</dbReference>
<reference evidence="2" key="1">
    <citation type="journal article" date="2021" name="Proc. Natl. Acad. Sci. U.S.A.">
        <title>A Catalog of Tens of Thousands of Viruses from Human Metagenomes Reveals Hidden Associations with Chronic Diseases.</title>
        <authorList>
            <person name="Tisza M.J."/>
            <person name="Buck C.B."/>
        </authorList>
    </citation>
    <scope>NUCLEOTIDE SEQUENCE</scope>
    <source>
        <strain evidence="2">Ctrnx29</strain>
    </source>
</reference>
<evidence type="ECO:0000313" key="2">
    <source>
        <dbReference type="EMBL" id="DAD74828.1"/>
    </source>
</evidence>
<accession>A0A8S5LXX6</accession>
<dbReference type="InterPro" id="IPR041657">
    <property type="entry name" value="HTH_17"/>
</dbReference>
<feature type="domain" description="Helix-turn-helix" evidence="1">
    <location>
        <begin position="100"/>
        <end position="143"/>
    </location>
</feature>
<evidence type="ECO:0000259" key="1">
    <source>
        <dbReference type="Pfam" id="PF12728"/>
    </source>
</evidence>